<sequence length="491" mass="56371">MRKFWTNLPHFLLTFLVLLSIFFSLNIIGPFTNLSSNWSGDEGMEAKTTALTPTQIANPGDKTPLLKVFRPVSLVYTDGEGFWQSREANLLTHFNEKMTQLKVDKLDLESLKKESLADYIQESHNKEMIELEYADQIPLQLLGLTSDDISGELGQIPINLISYPRDSQILYLIDREEGLVYSLPLKAPANFDDLKTSIDENKSGFKPVKRVDLKTPYHYLLDDKVEVKALSYILERQSNAAYLQLLFNLPDQVNDYSDVESARYYTENKGLVINNSNFEILFNQTVDYELNTDPLSVILQAYNDLQRIQANNDNWIYSQYNHKEKNVTFRKVVGGIPIYGSNFVSRIRIGFPKDHTLQAKFSALNIQTPLNDLTENFEMQPATSIMKLLEVNHISSKDIDSINIGYYWVPSSKSNRLISLVPCWMIEKDGTYFMLDELVDMTKNEAYVTRNTANDVPVYIKHNRSDQEAQPAEVDSNNEEVFKEMNQAQSR</sequence>
<dbReference type="RefSeq" id="WP_060777753.1">
    <property type="nucleotide sequence ID" value="NZ_CAJHLF010000001.1"/>
</dbReference>
<organism evidence="3 4">
    <name type="scientific">Aerococcus urinae</name>
    <dbReference type="NCBI Taxonomy" id="1376"/>
    <lineage>
        <taxon>Bacteria</taxon>
        <taxon>Bacillati</taxon>
        <taxon>Bacillota</taxon>
        <taxon>Bacilli</taxon>
        <taxon>Lactobacillales</taxon>
        <taxon>Aerococcaceae</taxon>
        <taxon>Aerococcus</taxon>
    </lineage>
</organism>
<dbReference type="OrthoDB" id="2382185at2"/>
<dbReference type="KEGG" id="aun:AWM73_01450"/>
<feature type="region of interest" description="Disordered" evidence="1">
    <location>
        <begin position="463"/>
        <end position="491"/>
    </location>
</feature>
<keyword evidence="5" id="KW-1185">Reference proteome</keyword>
<reference evidence="3 4" key="1">
    <citation type="submission" date="2020-12" db="EMBL/GenBank/DDBJ databases">
        <title>FDA dAtabase for Regulatory Grade micrObial Sequences (FDA-ARGOS): Supporting development and validation of Infectious Disease Dx tests.</title>
        <authorList>
            <person name="Sproer C."/>
            <person name="Gronow S."/>
            <person name="Severitt S."/>
            <person name="Schroder I."/>
            <person name="Tallon L."/>
            <person name="Sadzewicz L."/>
            <person name="Zhao X."/>
            <person name="Boylan J."/>
            <person name="Ott S."/>
            <person name="Bowen H."/>
            <person name="Vavikolanu K."/>
            <person name="Mehta A."/>
            <person name="Aluvathingal J."/>
            <person name="Nadendla S."/>
            <person name="Lowell S."/>
            <person name="Myers T."/>
            <person name="Yan Y."/>
            <person name="Sichtig H."/>
        </authorList>
    </citation>
    <scope>NUCLEOTIDE SEQUENCE [LARGE SCALE GENOMIC DNA]</scope>
    <source>
        <strain evidence="3 4">FDAARGOS_911</strain>
    </source>
</reference>
<evidence type="ECO:0000313" key="5">
    <source>
        <dbReference type="Proteomes" id="UP001069145"/>
    </source>
</evidence>
<dbReference type="Proteomes" id="UP001069145">
    <property type="component" value="Unassembled WGS sequence"/>
</dbReference>
<dbReference type="EMBL" id="CP065662">
    <property type="protein sequence ID" value="QPS01417.1"/>
    <property type="molecule type" value="Genomic_DNA"/>
</dbReference>
<name>A0A109RDZ9_9LACT</name>
<evidence type="ECO:0000256" key="1">
    <source>
        <dbReference type="SAM" id="MobiDB-lite"/>
    </source>
</evidence>
<evidence type="ECO:0000313" key="2">
    <source>
        <dbReference type="EMBL" id="MCY3053358.1"/>
    </source>
</evidence>
<dbReference type="AlphaFoldDB" id="A0A109RDZ9"/>
<evidence type="ECO:0000313" key="4">
    <source>
        <dbReference type="Proteomes" id="UP000594771"/>
    </source>
</evidence>
<evidence type="ECO:0008006" key="6">
    <source>
        <dbReference type="Google" id="ProtNLM"/>
    </source>
</evidence>
<dbReference type="GeneID" id="35767190"/>
<reference evidence="2" key="2">
    <citation type="submission" date="2022-09" db="EMBL/GenBank/DDBJ databases">
        <title>Aerococcus urinae taxonomy study.</title>
        <authorList>
            <person name="Christensen J."/>
            <person name="Senneby E."/>
        </authorList>
    </citation>
    <scope>NUCLEOTIDE SEQUENCE</scope>
    <source>
        <strain evidence="2">NLD-066-U95</strain>
    </source>
</reference>
<accession>A0A109RDZ9</accession>
<proteinExistence type="predicted"/>
<dbReference type="EMBL" id="JAOTML010000004">
    <property type="protein sequence ID" value="MCY3053358.1"/>
    <property type="molecule type" value="Genomic_DNA"/>
</dbReference>
<dbReference type="Gene3D" id="3.10.450.310">
    <property type="match status" value="1"/>
</dbReference>
<protein>
    <recommendedName>
        <fullName evidence="6">Regulatory protein YycH domain-containing protein</fullName>
    </recommendedName>
</protein>
<gene>
    <name evidence="3" type="ORF">I6G68_08605</name>
    <name evidence="2" type="ORF">ODY43_05060</name>
</gene>
<dbReference type="Proteomes" id="UP000594771">
    <property type="component" value="Chromosome"/>
</dbReference>
<evidence type="ECO:0000313" key="3">
    <source>
        <dbReference type="EMBL" id="QPS01417.1"/>
    </source>
</evidence>